<gene>
    <name evidence="3" type="ORF">V6243_04370</name>
</gene>
<protein>
    <submittedName>
        <fullName evidence="3">Uncharacterized protein</fullName>
    </submittedName>
</protein>
<dbReference type="RefSeq" id="WP_341541970.1">
    <property type="nucleotide sequence ID" value="NZ_JBAKAP010000003.1"/>
</dbReference>
<sequence>MAADKRSVIHACRSPGRQGGFIITIELILITSILIIGSLVGLAAIRDALFKHYMTQQSRELVVEDANGRALGEVFDVDEHDAPRILYFDRSQPPVVSRALIGIRDDRFSSREPLYYATANCSGDPCLKSASDEATDSRDIAGDVNAGSVSYLHALQGGPVYAIGPGEPAALPGFLYRGTPQQCPFSGRDVQSRWISQKVIAGTPCETFTLEEQQNPPADTSCLLSTGVLDLCTPPPGTVAQDDILTNYLGPVDALVDATLGTVNALPTCSLLGVCVPEVEVGTLYCPVGTQLQEDGDLVTALVRSLFDQLRATTDLGLIEPLLQEVTNLLPGTLECSAEGGFQLAESVPSAENPSDNALEGLAAPFQLRSPGSAGNVWFRTSPDGEGR</sequence>
<keyword evidence="4" id="KW-1185">Reference proteome</keyword>
<comment type="caution">
    <text evidence="3">The sequence shown here is derived from an EMBL/GenBank/DDBJ whole genome shotgun (WGS) entry which is preliminary data.</text>
</comment>
<dbReference type="EMBL" id="JBAKAP010000003">
    <property type="protein sequence ID" value="MEL0616057.1"/>
    <property type="molecule type" value="Genomic_DNA"/>
</dbReference>
<organism evidence="3 4">
    <name type="scientific">Cobetia marina</name>
    <name type="common">Deleya marina</name>
    <dbReference type="NCBI Taxonomy" id="28258"/>
    <lineage>
        <taxon>Bacteria</taxon>
        <taxon>Pseudomonadati</taxon>
        <taxon>Pseudomonadota</taxon>
        <taxon>Gammaproteobacteria</taxon>
        <taxon>Oceanospirillales</taxon>
        <taxon>Halomonadaceae</taxon>
        <taxon>Cobetia</taxon>
    </lineage>
</organism>
<dbReference type="Proteomes" id="UP001378242">
    <property type="component" value="Unassembled WGS sequence"/>
</dbReference>
<name>A0ABU9GC51_COBMA</name>
<evidence type="ECO:0000313" key="3">
    <source>
        <dbReference type="EMBL" id="MEL0616057.1"/>
    </source>
</evidence>
<evidence type="ECO:0000256" key="1">
    <source>
        <dbReference type="SAM" id="MobiDB-lite"/>
    </source>
</evidence>
<evidence type="ECO:0000256" key="2">
    <source>
        <dbReference type="SAM" id="Phobius"/>
    </source>
</evidence>
<proteinExistence type="predicted"/>
<feature type="transmembrane region" description="Helical" evidence="2">
    <location>
        <begin position="21"/>
        <end position="45"/>
    </location>
</feature>
<feature type="region of interest" description="Disordered" evidence="1">
    <location>
        <begin position="347"/>
        <end position="388"/>
    </location>
</feature>
<accession>A0ABU9GC51</accession>
<keyword evidence="2" id="KW-0812">Transmembrane</keyword>
<keyword evidence="2" id="KW-0472">Membrane</keyword>
<keyword evidence="2" id="KW-1133">Transmembrane helix</keyword>
<evidence type="ECO:0000313" key="4">
    <source>
        <dbReference type="Proteomes" id="UP001378242"/>
    </source>
</evidence>
<reference evidence="3 4" key="1">
    <citation type="submission" date="2024-02" db="EMBL/GenBank/DDBJ databases">
        <title>Bacteria isolated from the canopy kelp, Nereocystis luetkeana.</title>
        <authorList>
            <person name="Pfister C.A."/>
            <person name="Younker I.T."/>
            <person name="Light S.H."/>
        </authorList>
    </citation>
    <scope>NUCLEOTIDE SEQUENCE [LARGE SCALE GENOMIC DNA]</scope>
    <source>
        <strain evidence="3 4">TI.5.07</strain>
    </source>
</reference>